<name>A0A6I1G8U1_9BIFI</name>
<sequence length="362" mass="41288">MTPRIAVFAYTALNLGDDLFLSTLFQRYPYARFTLNASSQYARMFPSANIRHIPVPRNDFLRRSFYKLVKITNFPLDRLMCWKKNAAVTIAGSMFIDPNLPDFELPNRLPMFIIGANYGPERTIQYRQSMHTYFASCKDVCFRDKYSQSTFSDLTNVRHAPDVMFSADYSAYISDHDSCIANGPLVISVIDLSWRKTLAQHQNSYFDFLKRACEQAVAEKHEVVLMSFCKYEGDEKACDDLFSILDTSVAQHTHIYRYRGNISSALKVIGSGYRVIGSRFHSIVLGLAMGKQVLPLYYSEKTVSMLHDLGLNTGIDIASLKNYSTDTTNDVSLNAERITNLQEQAKQQFKALDSYMARITNK</sequence>
<evidence type="ECO:0000313" key="2">
    <source>
        <dbReference type="EMBL" id="KAB7788134.1"/>
    </source>
</evidence>
<keyword evidence="3" id="KW-1185">Reference proteome</keyword>
<dbReference type="RefSeq" id="WP_152209777.1">
    <property type="nucleotide sequence ID" value="NZ_WBVS01000005.1"/>
</dbReference>
<keyword evidence="2" id="KW-0808">Transferase</keyword>
<dbReference type="Proteomes" id="UP000468413">
    <property type="component" value="Unassembled WGS sequence"/>
</dbReference>
<feature type="domain" description="Polysaccharide pyruvyl transferase" evidence="1">
    <location>
        <begin position="14"/>
        <end position="299"/>
    </location>
</feature>
<organism evidence="2 3">
    <name type="scientific">Bifidobacterium cebidarum</name>
    <dbReference type="NCBI Taxonomy" id="2650773"/>
    <lineage>
        <taxon>Bacteria</taxon>
        <taxon>Bacillati</taxon>
        <taxon>Actinomycetota</taxon>
        <taxon>Actinomycetes</taxon>
        <taxon>Bifidobacteriales</taxon>
        <taxon>Bifidobacteriaceae</taxon>
        <taxon>Bifidobacterium</taxon>
    </lineage>
</organism>
<dbReference type="EMBL" id="WBVS01000005">
    <property type="protein sequence ID" value="KAB7788134.1"/>
    <property type="molecule type" value="Genomic_DNA"/>
</dbReference>
<evidence type="ECO:0000259" key="1">
    <source>
        <dbReference type="Pfam" id="PF04230"/>
    </source>
</evidence>
<protein>
    <submittedName>
        <fullName evidence="2">Polysaccharide pyruvyl transferase</fullName>
    </submittedName>
</protein>
<dbReference type="GO" id="GO:0016740">
    <property type="term" value="F:transferase activity"/>
    <property type="evidence" value="ECO:0007669"/>
    <property type="project" value="UniProtKB-KW"/>
</dbReference>
<comment type="caution">
    <text evidence="2">The sequence shown here is derived from an EMBL/GenBank/DDBJ whole genome shotgun (WGS) entry which is preliminary data.</text>
</comment>
<dbReference type="PANTHER" id="PTHR36836:SF1">
    <property type="entry name" value="COLANIC ACID BIOSYNTHESIS PROTEIN WCAK"/>
    <property type="match status" value="1"/>
</dbReference>
<evidence type="ECO:0000313" key="3">
    <source>
        <dbReference type="Proteomes" id="UP000468413"/>
    </source>
</evidence>
<proteinExistence type="predicted"/>
<dbReference type="InterPro" id="IPR007345">
    <property type="entry name" value="Polysacch_pyruvyl_Trfase"/>
</dbReference>
<reference evidence="2 3" key="1">
    <citation type="submission" date="2019-09" db="EMBL/GenBank/DDBJ databases">
        <title>Characterization of the phylogenetic diversity of two novel species belonging to the genus Bifidobacterium: Bifidobacterium cebidarum sp. nov. and Bifidobacterium leontopitheci sp. nov.</title>
        <authorList>
            <person name="Lugli G.A."/>
            <person name="Duranti S."/>
            <person name="Milani C."/>
            <person name="Turroni F."/>
            <person name="Ventura M."/>
        </authorList>
    </citation>
    <scope>NUCLEOTIDE SEQUENCE [LARGE SCALE GENOMIC DNA]</scope>
    <source>
        <strain evidence="2 3">LMG 31469</strain>
    </source>
</reference>
<accession>A0A6I1G8U1</accession>
<dbReference type="Pfam" id="PF04230">
    <property type="entry name" value="PS_pyruv_trans"/>
    <property type="match status" value="1"/>
</dbReference>
<dbReference type="PANTHER" id="PTHR36836">
    <property type="entry name" value="COLANIC ACID BIOSYNTHESIS PROTEIN WCAK"/>
    <property type="match status" value="1"/>
</dbReference>
<dbReference type="AlphaFoldDB" id="A0A6I1G8U1"/>
<gene>
    <name evidence="2" type="ORF">F7D08_1171</name>
</gene>